<proteinExistence type="inferred from homology"/>
<evidence type="ECO:0000256" key="3">
    <source>
        <dbReference type="ARBA" id="ARBA00006130"/>
    </source>
</evidence>
<feature type="compositionally biased region" description="Gly residues" evidence="6">
    <location>
        <begin position="1547"/>
        <end position="1562"/>
    </location>
</feature>
<feature type="region of interest" description="Disordered" evidence="6">
    <location>
        <begin position="901"/>
        <end position="1008"/>
    </location>
</feature>
<protein>
    <submittedName>
        <fullName evidence="10">Ints3_N domain-containing protein</fullName>
    </submittedName>
</protein>
<evidence type="ECO:0000256" key="5">
    <source>
        <dbReference type="ARBA" id="ARBA00023242"/>
    </source>
</evidence>
<feature type="compositionally biased region" description="Gly residues" evidence="6">
    <location>
        <begin position="1510"/>
        <end position="1530"/>
    </location>
</feature>
<feature type="region of interest" description="Disordered" evidence="6">
    <location>
        <begin position="62"/>
        <end position="108"/>
    </location>
</feature>
<feature type="compositionally biased region" description="Polar residues" evidence="6">
    <location>
        <begin position="92"/>
        <end position="108"/>
    </location>
</feature>
<evidence type="ECO:0000313" key="10">
    <source>
        <dbReference type="WBParaSite" id="maker-uti_cns_0012776-snap-gene-0.3-mRNA-1"/>
    </source>
</evidence>
<dbReference type="GO" id="GO:0005737">
    <property type="term" value="C:cytoplasm"/>
    <property type="evidence" value="ECO:0007669"/>
    <property type="project" value="UniProtKB-SubCell"/>
</dbReference>
<evidence type="ECO:0000256" key="4">
    <source>
        <dbReference type="ARBA" id="ARBA00022490"/>
    </source>
</evidence>
<feature type="compositionally biased region" description="Pro residues" evidence="6">
    <location>
        <begin position="936"/>
        <end position="951"/>
    </location>
</feature>
<organism evidence="9 10">
    <name type="scientific">Macrostomum lignano</name>
    <dbReference type="NCBI Taxonomy" id="282301"/>
    <lineage>
        <taxon>Eukaryota</taxon>
        <taxon>Metazoa</taxon>
        <taxon>Spiralia</taxon>
        <taxon>Lophotrochozoa</taxon>
        <taxon>Platyhelminthes</taxon>
        <taxon>Rhabditophora</taxon>
        <taxon>Macrostomorpha</taxon>
        <taxon>Macrostomida</taxon>
        <taxon>Macrostomidae</taxon>
        <taxon>Macrostomum</taxon>
    </lineage>
</organism>
<feature type="region of interest" description="Disordered" evidence="6">
    <location>
        <begin position="190"/>
        <end position="213"/>
    </location>
</feature>
<reference evidence="10" key="1">
    <citation type="submission" date="2016-11" db="UniProtKB">
        <authorList>
            <consortium name="WormBaseParasite"/>
        </authorList>
    </citation>
    <scope>IDENTIFICATION</scope>
</reference>
<dbReference type="PANTHER" id="PTHR13587:SF7">
    <property type="entry name" value="INTEGRATOR COMPLEX SUBUNIT 3"/>
    <property type="match status" value="1"/>
</dbReference>
<comment type="subcellular location">
    <subcellularLocation>
        <location evidence="2">Cytoplasm</location>
    </subcellularLocation>
    <subcellularLocation>
        <location evidence="1">Nucleus</location>
    </subcellularLocation>
</comment>
<evidence type="ECO:0000256" key="6">
    <source>
        <dbReference type="SAM" id="MobiDB-lite"/>
    </source>
</evidence>
<feature type="compositionally biased region" description="Basic residues" evidence="6">
    <location>
        <begin position="1565"/>
        <end position="1577"/>
    </location>
</feature>
<dbReference type="InterPro" id="IPR019333">
    <property type="entry name" value="INTS3_N"/>
</dbReference>
<dbReference type="GO" id="GO:0005634">
    <property type="term" value="C:nucleus"/>
    <property type="evidence" value="ECO:0007669"/>
    <property type="project" value="UniProtKB-SubCell"/>
</dbReference>
<feature type="domain" description="Integrator complex subunit 3 N-terminal" evidence="7">
    <location>
        <begin position="447"/>
        <end position="858"/>
    </location>
</feature>
<feature type="region of interest" description="Disordered" evidence="6">
    <location>
        <begin position="1380"/>
        <end position="1400"/>
    </location>
</feature>
<keyword evidence="9" id="KW-1185">Reference proteome</keyword>
<feature type="compositionally biased region" description="Low complexity" evidence="6">
    <location>
        <begin position="901"/>
        <end position="921"/>
    </location>
</feature>
<feature type="compositionally biased region" description="Low complexity" evidence="6">
    <location>
        <begin position="1531"/>
        <end position="1540"/>
    </location>
</feature>
<dbReference type="Pfam" id="PF10189">
    <property type="entry name" value="Ints3_N"/>
    <property type="match status" value="1"/>
</dbReference>
<dbReference type="PANTHER" id="PTHR13587">
    <property type="entry name" value="INTEGRATOR COMPLEX SUBUNIT 3"/>
    <property type="match status" value="1"/>
</dbReference>
<feature type="compositionally biased region" description="Low complexity" evidence="6">
    <location>
        <begin position="1581"/>
        <end position="1593"/>
    </location>
</feature>
<name>A0A1I8IHW0_9PLAT</name>
<dbReference type="Proteomes" id="UP000095280">
    <property type="component" value="Unplaced"/>
</dbReference>
<evidence type="ECO:0000259" key="7">
    <source>
        <dbReference type="Pfam" id="PF10189"/>
    </source>
</evidence>
<keyword evidence="4" id="KW-0963">Cytoplasm</keyword>
<evidence type="ECO:0000256" key="1">
    <source>
        <dbReference type="ARBA" id="ARBA00004123"/>
    </source>
</evidence>
<feature type="domain" description="Ints3-like C-terminal" evidence="8">
    <location>
        <begin position="1056"/>
        <end position="1451"/>
    </location>
</feature>
<dbReference type="InterPro" id="IPR045334">
    <property type="entry name" value="INTS3"/>
</dbReference>
<dbReference type="InterPro" id="IPR056518">
    <property type="entry name" value="HEAT_Ints3_C"/>
</dbReference>
<feature type="compositionally biased region" description="Gly residues" evidence="6">
    <location>
        <begin position="1380"/>
        <end position="1392"/>
    </location>
</feature>
<sequence length="1600" mass="174750">KAKSLAQISETSKKPVLSVSRAWCGSDSGRAGWRIKLGLGSPLLLPHSLSARKNVGLGSLSDSQTERIGHQSIDSPPVAAGRHAGARAAPDSVQSLVGRQAGSQQNFANPVSQRAEIKVFLRANQAAAVARQIDGDHVIKLPGKYGICQPHELCPHCAVIGDAVQQQQRRPQPVRSVLLSQTVVRAVQRHQAKSKAGLAGPQPAEKPVEPQRAPMAREKLIRHTNSGYRMRLTSHRVLSVLPASSVGSDVPLSRLCDCCHGDRRCSPSGDSLADRQRSWQVGTADADGLTNIAHYGSFNFVFIISRLVGFLIAAQRLYQVAQTVMQHRDLVGSVQKVANHRLASQHLRQPIGVVRPHVVERYVGQIKPARPHLVRFNWLAGPAAASMCTRNTRVSSANWNSMRPARRMSAGRTSRLDSSCSSRIAAAKGVSPTSTWRGSLTSHNACNAVQLGLLYSSLCEPAFAAKAFKFLLLTTKDNLNLAVTEISRLLGEYWAKLLDTPRRQLLWLFHELVKSNTINAEHVLHHLLRRMTGGDLSPLNLWLVETVLDILSQHRHNWLDKKAVVPVVVYSYLRIIADHAAPVSHGLQGALERLRKREIDFVLPLLRDNFTDCLSIGRDLLRLLQDLAKLPEFERLWSEILHSPTSLSPKFTGVSQLLAQPPSPVCITSRLTHDMEQRIKWYLKFVHMGSHKRYLDWLTRKYLNTPESQSLRVDWIRFVVTQVHPSNETIASEVVQRWAFISWLILSCTSPTVVCNMKLALYYDWLMFDPAQHNLMNIEPGVLVIQNNLARSHQQHLAIGMLDFLCRLADNYYPALAGDLRRRLRLCLLSAVERKVVHSLAHIFDLAKMDKQMHGLLRHTFADLSARLPDPASAVVGGLQPTPIYDSAIIVSAASSGVSSSGVSSSGGIARQTSTPPASSTSGGGHHHESLSRSATPPPKPPTPPAPPAPSAAPASVQPDVSMEPSAAAAAATFVGSGGGRGRRRSESAEFSDAEMSDAENGAGGGAGGTVGGASGAFFDLRRDFQRLKLRCHYQVDRVDIESYLQQLDPVMRDRLMQLRDESDTEAQCEIMYQVVQGIIEEEDIDLDFSRRIATCLCEICHSQLEDPIFPGESADASSLEDSVSTPIFVICRTLCQYSEDDPKRQPLYLLLSEMAARHPRIGYYLLYFLKVDRAQSQDDKFVAYKEFCKSQENPDLRTCLFKDLNLLAQDDPRLLAYLLPDVFRNFASQCQNNPHLMRIIVSSIDCSQLQTMVADIMQGHLELFRKDNLVTLLRDSLSWESVEQLFLWQLLNAQDLPTERFLPLLPHLDSGRHAEATTNLLLMLKLEQPSFDLVCAVLWREPQLTDPLCPSILHFWSEQKLDRLAEILNNCLMSPGGGTAASAHGGRGGGSSRQSPPPLEQSLRHLDIMRQRLRNLSLLQHELMQEALREVVRAAPAELRYTFIDLLALAADDLDDEQAGGRTRSLRAVPSRKAAAAARGHPSSGASSGGGSGGGGPQKRSSSGATRSSGGGSSGSGASGSGGAGGGRGDNSSTSSSSSSDDDGAASGGGSGAGGSSGGAGIANRRRQRAKKRLRHGGTSVNSSDSGLSNSDIFTTDYQ</sequence>
<feature type="compositionally biased region" description="Low complexity" evidence="6">
    <location>
        <begin position="1472"/>
        <end position="1487"/>
    </location>
</feature>
<keyword evidence="5" id="KW-0539">Nucleus</keyword>
<feature type="compositionally biased region" description="Gly residues" evidence="6">
    <location>
        <begin position="1488"/>
        <end position="1498"/>
    </location>
</feature>
<evidence type="ECO:0000259" key="8">
    <source>
        <dbReference type="Pfam" id="PF24566"/>
    </source>
</evidence>
<dbReference type="Pfam" id="PF24566">
    <property type="entry name" value="HEAT_Ints3_C"/>
    <property type="match status" value="1"/>
</dbReference>
<accession>A0A1I8IHW0</accession>
<feature type="compositionally biased region" description="Low complexity" evidence="6">
    <location>
        <begin position="1499"/>
        <end position="1509"/>
    </location>
</feature>
<dbReference type="WBParaSite" id="maker-uti_cns_0012776-snap-gene-0.3-mRNA-1">
    <property type="protein sequence ID" value="maker-uti_cns_0012776-snap-gene-0.3-mRNA-1"/>
    <property type="gene ID" value="maker-uti_cns_0012776-snap-gene-0.3"/>
</dbReference>
<feature type="compositionally biased region" description="Low complexity" evidence="6">
    <location>
        <begin position="79"/>
        <end position="89"/>
    </location>
</feature>
<evidence type="ECO:0000313" key="9">
    <source>
        <dbReference type="Proteomes" id="UP000095280"/>
    </source>
</evidence>
<feature type="region of interest" description="Disordered" evidence="6">
    <location>
        <begin position="1459"/>
        <end position="1600"/>
    </location>
</feature>
<evidence type="ECO:0000256" key="2">
    <source>
        <dbReference type="ARBA" id="ARBA00004496"/>
    </source>
</evidence>
<comment type="similarity">
    <text evidence="3">Belongs to the Integrator subunit 3 family.</text>
</comment>